<proteinExistence type="predicted"/>
<dbReference type="AlphaFoldDB" id="A0AA36IX40"/>
<name>A0AA36IX40_9DINO</name>
<dbReference type="Gene3D" id="1.25.40.10">
    <property type="entry name" value="Tetratricopeptide repeat domain"/>
    <property type="match status" value="3"/>
</dbReference>
<gene>
    <name evidence="3" type="ORF">EVOR1521_LOCUS19984</name>
</gene>
<dbReference type="InterPro" id="IPR002885">
    <property type="entry name" value="PPR_rpt"/>
</dbReference>
<accession>A0AA36IX40</accession>
<dbReference type="EMBL" id="CAUJNA010003201">
    <property type="protein sequence ID" value="CAJ1395583.1"/>
    <property type="molecule type" value="Genomic_DNA"/>
</dbReference>
<reference evidence="3" key="1">
    <citation type="submission" date="2023-08" db="EMBL/GenBank/DDBJ databases">
        <authorList>
            <person name="Chen Y."/>
            <person name="Shah S."/>
            <person name="Dougan E. K."/>
            <person name="Thang M."/>
            <person name="Chan C."/>
        </authorList>
    </citation>
    <scope>NUCLEOTIDE SEQUENCE</scope>
</reference>
<evidence type="ECO:0000256" key="2">
    <source>
        <dbReference type="PROSITE-ProRule" id="PRU00708"/>
    </source>
</evidence>
<keyword evidence="1" id="KW-0677">Repeat</keyword>
<organism evidence="3 4">
    <name type="scientific">Effrenium voratum</name>
    <dbReference type="NCBI Taxonomy" id="2562239"/>
    <lineage>
        <taxon>Eukaryota</taxon>
        <taxon>Sar</taxon>
        <taxon>Alveolata</taxon>
        <taxon>Dinophyceae</taxon>
        <taxon>Suessiales</taxon>
        <taxon>Symbiodiniaceae</taxon>
        <taxon>Effrenium</taxon>
    </lineage>
</organism>
<evidence type="ECO:0000313" key="4">
    <source>
        <dbReference type="Proteomes" id="UP001178507"/>
    </source>
</evidence>
<evidence type="ECO:0008006" key="5">
    <source>
        <dbReference type="Google" id="ProtNLM"/>
    </source>
</evidence>
<protein>
    <recommendedName>
        <fullName evidence="5">Pentatricopeptide repeat-containing protein, chloroplastic</fullName>
    </recommendedName>
</protein>
<keyword evidence="4" id="KW-1185">Reference proteome</keyword>
<dbReference type="Pfam" id="PF01535">
    <property type="entry name" value="PPR"/>
    <property type="match status" value="2"/>
</dbReference>
<dbReference type="Proteomes" id="UP001178507">
    <property type="component" value="Unassembled WGS sequence"/>
</dbReference>
<sequence>MSMEAPDSQSAWTFARSRAATQLLSSLARKDAEQAEQVLRSLDTQNTEANAFHFSSVMSGYEKSCRWRSALRVAERMQQLQVPPDAACRHVQLGALARGAHWRRSVAEHLPTQRGSNALLLALERAKPELAMGVLREMPEWQVSPNQNSFSSCLRAVGRQRRWHQALDLLQEMQASALLVSLVALSCACAALESWAWALRLAEGNCLDAMAVCDILGTFQEQNLWQGACAFLRQMSASEVQTDAYALNAAASCALSAWQEAMAMSSQPDEVGAGALARACGESGNWEASFQLLQSLGWRRLAATQITLNAATSAAQQGSQWRWALLRDLSAVDARNAACGACGAGGAWRSALHLCRGAGPPGCGAALAACARAGRWCQAQRLLGAVADGTAWAQLATHAGAGGLE</sequence>
<evidence type="ECO:0000256" key="1">
    <source>
        <dbReference type="ARBA" id="ARBA00022737"/>
    </source>
</evidence>
<dbReference type="PROSITE" id="PS51375">
    <property type="entry name" value="PPR"/>
    <property type="match status" value="1"/>
</dbReference>
<feature type="repeat" description="PPR" evidence="2">
    <location>
        <begin position="50"/>
        <end position="84"/>
    </location>
</feature>
<comment type="caution">
    <text evidence="3">The sequence shown here is derived from an EMBL/GenBank/DDBJ whole genome shotgun (WGS) entry which is preliminary data.</text>
</comment>
<dbReference type="PANTHER" id="PTHR47447:SF17">
    <property type="entry name" value="OS12G0638900 PROTEIN"/>
    <property type="match status" value="1"/>
</dbReference>
<dbReference type="InterPro" id="IPR011990">
    <property type="entry name" value="TPR-like_helical_dom_sf"/>
</dbReference>
<evidence type="ECO:0000313" key="3">
    <source>
        <dbReference type="EMBL" id="CAJ1395583.1"/>
    </source>
</evidence>
<dbReference type="PANTHER" id="PTHR47447">
    <property type="entry name" value="OS03G0856100 PROTEIN"/>
    <property type="match status" value="1"/>
</dbReference>